<dbReference type="SUPFAM" id="SSF53067">
    <property type="entry name" value="Actin-like ATPase domain"/>
    <property type="match status" value="1"/>
</dbReference>
<dbReference type="STRING" id="1194083.BN12_230013"/>
<dbReference type="CDD" id="cd23763">
    <property type="entry name" value="ASKHA_ATPase_ROK"/>
    <property type="match status" value="1"/>
</dbReference>
<proteinExistence type="inferred from homology"/>
<organism evidence="2 3">
    <name type="scientific">Nostocoides japonicum T1-X7</name>
    <dbReference type="NCBI Taxonomy" id="1194083"/>
    <lineage>
        <taxon>Bacteria</taxon>
        <taxon>Bacillati</taxon>
        <taxon>Actinomycetota</taxon>
        <taxon>Actinomycetes</taxon>
        <taxon>Micrococcales</taxon>
        <taxon>Intrasporangiaceae</taxon>
        <taxon>Nostocoides</taxon>
    </lineage>
</organism>
<dbReference type="Pfam" id="PF00480">
    <property type="entry name" value="ROK"/>
    <property type="match status" value="1"/>
</dbReference>
<gene>
    <name evidence="2" type="ORF">BN12_230013</name>
</gene>
<dbReference type="OrthoDB" id="37575at2"/>
<comment type="similarity">
    <text evidence="1">Belongs to the ROK (NagC/XylR) family.</text>
</comment>
<dbReference type="PANTHER" id="PTHR18964">
    <property type="entry name" value="ROK (REPRESSOR, ORF, KINASE) FAMILY"/>
    <property type="match status" value="1"/>
</dbReference>
<dbReference type="Proteomes" id="UP000035721">
    <property type="component" value="Unassembled WGS sequence"/>
</dbReference>
<keyword evidence="3" id="KW-1185">Reference proteome</keyword>
<dbReference type="RefSeq" id="WP_048550492.1">
    <property type="nucleotide sequence ID" value="NZ_HF570958.1"/>
</dbReference>
<dbReference type="PANTHER" id="PTHR18964:SF149">
    <property type="entry name" value="BIFUNCTIONAL UDP-N-ACETYLGLUCOSAMINE 2-EPIMERASE_N-ACETYLMANNOSAMINE KINASE"/>
    <property type="match status" value="1"/>
</dbReference>
<comment type="caution">
    <text evidence="2">The sequence shown here is derived from an EMBL/GenBank/DDBJ whole genome shotgun (WGS) entry which is preliminary data.</text>
</comment>
<name>A0A077LVV8_9MICO</name>
<evidence type="ECO:0000313" key="2">
    <source>
        <dbReference type="EMBL" id="CCH77836.1"/>
    </source>
</evidence>
<dbReference type="Gene3D" id="3.30.420.40">
    <property type="match status" value="2"/>
</dbReference>
<sequence>MQTAQRASAPRPASLDTVLTYAWGAGEFTATDAMSAVRLTRSTTIEALDTLARLGLLTELPNARAVGDYRKGRPARRFAFHADAGIVIGIDAGHVHLDGMAADLRGTVLARVHTELGIEHDTAEERRAAVGVAIDDLIRRAGRDAGDALAICVGVPAPVDRFGVSPIQRDGFWQRMNPDLVDALADRAPLVRVENDASLAAIAEGVAGAAAGCENYVALLAGGRLGSGVVVDGRLLWGAHGGVGEMRALDHVDGVGGAVGLGHRAKEWAREAIRDGDLDPRGALAALRPEALEGGTVLELAAQGDPDAMRIATQVGTVLARVVRVLHSMYDPEIVVICGGVSSGMGLVVDTARELLATSLDFESPRIVVSQLGADVVAKGAVAAAVELARSHALDLLYPTPAAGA</sequence>
<accession>A0A077LVV8</accession>
<dbReference type="InterPro" id="IPR043129">
    <property type="entry name" value="ATPase_NBD"/>
</dbReference>
<dbReference type="EMBL" id="CAJB01000146">
    <property type="protein sequence ID" value="CCH77836.1"/>
    <property type="molecule type" value="Genomic_DNA"/>
</dbReference>
<dbReference type="InterPro" id="IPR000600">
    <property type="entry name" value="ROK"/>
</dbReference>
<reference evidence="2 3" key="1">
    <citation type="journal article" date="2013" name="ISME J.">
        <title>A metabolic model for members of the genus Tetrasphaera involved in enhanced biological phosphorus removal.</title>
        <authorList>
            <person name="Kristiansen R."/>
            <person name="Nguyen H.T.T."/>
            <person name="Saunders A.M."/>
            <person name="Nielsen J.L."/>
            <person name="Wimmer R."/>
            <person name="Le V.Q."/>
            <person name="McIlroy S.J."/>
            <person name="Petrovski S."/>
            <person name="Seviour R.J."/>
            <person name="Calteau A."/>
            <person name="Nielsen K.L."/>
            <person name="Nielsen P.H."/>
        </authorList>
    </citation>
    <scope>NUCLEOTIDE SEQUENCE [LARGE SCALE GENOMIC DNA]</scope>
    <source>
        <strain evidence="2 3">T1-X7</strain>
    </source>
</reference>
<evidence type="ECO:0000256" key="1">
    <source>
        <dbReference type="ARBA" id="ARBA00006479"/>
    </source>
</evidence>
<dbReference type="AlphaFoldDB" id="A0A077LVV8"/>
<evidence type="ECO:0000313" key="3">
    <source>
        <dbReference type="Proteomes" id="UP000035721"/>
    </source>
</evidence>
<protein>
    <submittedName>
        <fullName evidence="2">Putative transcriptional regulator, ROK family</fullName>
    </submittedName>
</protein>